<sequence length="245" mass="28074">MRIQLDVNDDSEYFFSPVYHLDSRLLAMEMQGYVHSVQGVLPMHQALMMGKWSRQQKLALLNEQLSILQDNASWFCHHHVIALLKLDVSLAALLIENAWLESAFRALPFLQIAINEHFPNISSGRDNTQLEKLSQSFHLWLDDFGIGYTNMKPFYDGVFSCVKMDALFIDKLVVRPVSRSIMTPLLQVIKKHCPGLCIVAKGVDDIRRFEQLRHLDIDAVQGNLWPPLLPDVLDNALMPLRCYGE</sequence>
<gene>
    <name evidence="2" type="ORF">O1Q98_04160</name>
</gene>
<dbReference type="EMBL" id="CP114280">
    <property type="protein sequence ID" value="WFN56494.1"/>
    <property type="molecule type" value="Genomic_DNA"/>
</dbReference>
<evidence type="ECO:0000259" key="1">
    <source>
        <dbReference type="PROSITE" id="PS50883"/>
    </source>
</evidence>
<evidence type="ECO:0000313" key="3">
    <source>
        <dbReference type="Proteomes" id="UP001219630"/>
    </source>
</evidence>
<name>A0ABY8G947_9GAMM</name>
<evidence type="ECO:0000313" key="2">
    <source>
        <dbReference type="EMBL" id="WFN56494.1"/>
    </source>
</evidence>
<feature type="domain" description="EAL" evidence="1">
    <location>
        <begin position="1"/>
        <end position="242"/>
    </location>
</feature>
<dbReference type="Gene3D" id="3.20.20.450">
    <property type="entry name" value="EAL domain"/>
    <property type="match status" value="1"/>
</dbReference>
<reference evidence="2 3" key="1">
    <citation type="submission" date="2022-12" db="EMBL/GenBank/DDBJ databases">
        <title>Complete genome sequencing of Dickeya lacustris type strain LMG30899.</title>
        <authorList>
            <person name="Dobhal S."/>
            <person name="Arizala D."/>
            <person name="Arif M."/>
        </authorList>
    </citation>
    <scope>NUCLEOTIDE SEQUENCE [LARGE SCALE GENOMIC DNA]</scope>
    <source>
        <strain evidence="2 3">LMG30899</strain>
    </source>
</reference>
<dbReference type="RefSeq" id="WP_125259065.1">
    <property type="nucleotide sequence ID" value="NZ_CP114280.1"/>
</dbReference>
<proteinExistence type="predicted"/>
<dbReference type="SMART" id="SM00052">
    <property type="entry name" value="EAL"/>
    <property type="match status" value="1"/>
</dbReference>
<protein>
    <submittedName>
        <fullName evidence="2">EAL domain-containing protein</fullName>
    </submittedName>
</protein>
<keyword evidence="3" id="KW-1185">Reference proteome</keyword>
<dbReference type="InterPro" id="IPR001633">
    <property type="entry name" value="EAL_dom"/>
</dbReference>
<accession>A0ABY8G947</accession>
<dbReference type="SUPFAM" id="SSF141868">
    <property type="entry name" value="EAL domain-like"/>
    <property type="match status" value="1"/>
</dbReference>
<dbReference type="Proteomes" id="UP001219630">
    <property type="component" value="Chromosome"/>
</dbReference>
<dbReference type="PROSITE" id="PS50883">
    <property type="entry name" value="EAL"/>
    <property type="match status" value="1"/>
</dbReference>
<dbReference type="InterPro" id="IPR035919">
    <property type="entry name" value="EAL_sf"/>
</dbReference>
<organism evidence="2 3">
    <name type="scientific">Dickeya lacustris</name>
    <dbReference type="NCBI Taxonomy" id="2259638"/>
    <lineage>
        <taxon>Bacteria</taxon>
        <taxon>Pseudomonadati</taxon>
        <taxon>Pseudomonadota</taxon>
        <taxon>Gammaproteobacteria</taxon>
        <taxon>Enterobacterales</taxon>
        <taxon>Pectobacteriaceae</taxon>
        <taxon>Dickeya</taxon>
    </lineage>
</organism>
<dbReference type="Pfam" id="PF00563">
    <property type="entry name" value="EAL"/>
    <property type="match status" value="1"/>
</dbReference>